<dbReference type="PANTHER" id="PTHR11571">
    <property type="entry name" value="GLUTATHIONE S-TRANSFERASE"/>
    <property type="match status" value="1"/>
</dbReference>
<dbReference type="PROSITE" id="PS50404">
    <property type="entry name" value="GST_NTER"/>
    <property type="match status" value="1"/>
</dbReference>
<proteinExistence type="predicted"/>
<dbReference type="GO" id="GO:0004364">
    <property type="term" value="F:glutathione transferase activity"/>
    <property type="evidence" value="ECO:0007669"/>
    <property type="project" value="UniProtKB-EC"/>
</dbReference>
<protein>
    <recommendedName>
        <fullName evidence="1">glutathione transferase</fullName>
        <ecNumber evidence="1">2.5.1.18</ecNumber>
    </recommendedName>
</protein>
<dbReference type="SFLD" id="SFLDS00019">
    <property type="entry name" value="Glutathione_Transferase_(cytos"/>
    <property type="match status" value="1"/>
</dbReference>
<dbReference type="Gene3D" id="1.20.1050.130">
    <property type="match status" value="1"/>
</dbReference>
<dbReference type="Pfam" id="PF14497">
    <property type="entry name" value="GST_C_3"/>
    <property type="match status" value="1"/>
</dbReference>
<dbReference type="OrthoDB" id="414243at2759"/>
<dbReference type="Proteomes" id="UP000838412">
    <property type="component" value="Chromosome 15"/>
</dbReference>
<dbReference type="SUPFAM" id="SSF47616">
    <property type="entry name" value="GST C-terminal domain-like"/>
    <property type="match status" value="1"/>
</dbReference>
<dbReference type="SUPFAM" id="SSF52833">
    <property type="entry name" value="Thioredoxin-like"/>
    <property type="match status" value="1"/>
</dbReference>
<comment type="catalytic activity">
    <reaction evidence="3">
        <text>RX + glutathione = an S-substituted glutathione + a halide anion + H(+)</text>
        <dbReference type="Rhea" id="RHEA:16437"/>
        <dbReference type="ChEBI" id="CHEBI:15378"/>
        <dbReference type="ChEBI" id="CHEBI:16042"/>
        <dbReference type="ChEBI" id="CHEBI:17792"/>
        <dbReference type="ChEBI" id="CHEBI:57925"/>
        <dbReference type="ChEBI" id="CHEBI:90779"/>
        <dbReference type="EC" id="2.5.1.18"/>
    </reaction>
</comment>
<evidence type="ECO:0000256" key="3">
    <source>
        <dbReference type="ARBA" id="ARBA00047960"/>
    </source>
</evidence>
<keyword evidence="6" id="KW-1185">Reference proteome</keyword>
<dbReference type="AlphaFoldDB" id="A0A8J9Z4S0"/>
<dbReference type="EMBL" id="OV696700">
    <property type="protein sequence ID" value="CAH1247076.1"/>
    <property type="molecule type" value="Genomic_DNA"/>
</dbReference>
<organism evidence="5 6">
    <name type="scientific">Branchiostoma lanceolatum</name>
    <name type="common">Common lancelet</name>
    <name type="synonym">Amphioxus lanceolatum</name>
    <dbReference type="NCBI Taxonomy" id="7740"/>
    <lineage>
        <taxon>Eukaryota</taxon>
        <taxon>Metazoa</taxon>
        <taxon>Chordata</taxon>
        <taxon>Cephalochordata</taxon>
        <taxon>Leptocardii</taxon>
        <taxon>Amphioxiformes</taxon>
        <taxon>Branchiostomatidae</taxon>
        <taxon>Branchiostoma</taxon>
    </lineage>
</organism>
<gene>
    <name evidence="5" type="primary">HPGDS</name>
    <name evidence="5" type="ORF">BLAG_LOCUS8863</name>
</gene>
<keyword evidence="2" id="KW-0808">Transferase</keyword>
<evidence type="ECO:0000256" key="2">
    <source>
        <dbReference type="ARBA" id="ARBA00022679"/>
    </source>
</evidence>
<dbReference type="InterPro" id="IPR004045">
    <property type="entry name" value="Glutathione_S-Trfase_N"/>
</dbReference>
<dbReference type="InterPro" id="IPR004046">
    <property type="entry name" value="GST_C"/>
</dbReference>
<dbReference type="Gene3D" id="1.20.1050.10">
    <property type="match status" value="1"/>
</dbReference>
<dbReference type="InterPro" id="IPR050213">
    <property type="entry name" value="GST_superfamily"/>
</dbReference>
<evidence type="ECO:0000256" key="1">
    <source>
        <dbReference type="ARBA" id="ARBA00012452"/>
    </source>
</evidence>
<dbReference type="CDD" id="cd03039">
    <property type="entry name" value="GST_N_Sigma_like"/>
    <property type="match status" value="1"/>
</dbReference>
<dbReference type="Pfam" id="PF02798">
    <property type="entry name" value="GST_N"/>
    <property type="match status" value="1"/>
</dbReference>
<dbReference type="InterPro" id="IPR036249">
    <property type="entry name" value="Thioredoxin-like_sf"/>
</dbReference>
<accession>A0A8J9Z4S0</accession>
<dbReference type="InterPro" id="IPR036282">
    <property type="entry name" value="Glutathione-S-Trfase_C_sf"/>
</dbReference>
<reference evidence="5" key="1">
    <citation type="submission" date="2022-01" db="EMBL/GenBank/DDBJ databases">
        <authorList>
            <person name="Braso-Vives M."/>
        </authorList>
    </citation>
    <scope>NUCLEOTIDE SEQUENCE</scope>
</reference>
<evidence type="ECO:0000313" key="5">
    <source>
        <dbReference type="EMBL" id="CAH1247076.1"/>
    </source>
</evidence>
<dbReference type="EC" id="2.5.1.18" evidence="1"/>
<evidence type="ECO:0000259" key="4">
    <source>
        <dbReference type="PROSITE" id="PS50404"/>
    </source>
</evidence>
<dbReference type="GO" id="GO:0006749">
    <property type="term" value="P:glutathione metabolic process"/>
    <property type="evidence" value="ECO:0007669"/>
    <property type="project" value="TreeGrafter"/>
</dbReference>
<dbReference type="InterPro" id="IPR040079">
    <property type="entry name" value="Glutathione_S-Trfase"/>
</dbReference>
<sequence>MAPKYKFTYFKASVGRGELVRLIFAAAGVEFEDVRLEREEWRLLKETSPMGQLPMLEVGGQVICQSGAIYRYAAKETGLSGAAGWEEAQVDMFVSGMEDLTMKMYGVYFERDEAKKLTYADLAFFNGMDDILKKHPDALEKYPKLAKVVESVKANKGVATYIAERPETLSQEGLIETMVMDSVNANPKIAALIAKRPDASF</sequence>
<feature type="domain" description="GST N-terminal" evidence="4">
    <location>
        <begin position="3"/>
        <end position="81"/>
    </location>
</feature>
<name>A0A8J9Z4S0_BRALA</name>
<dbReference type="PANTHER" id="PTHR11571:SF224">
    <property type="entry name" value="HEMATOPOIETIC PROSTAGLANDIN D SYNTHASE"/>
    <property type="match status" value="1"/>
</dbReference>
<dbReference type="FunFam" id="3.40.30.10:FF:000035">
    <property type="entry name" value="hematopoietic prostaglandin D synthase"/>
    <property type="match status" value="1"/>
</dbReference>
<evidence type="ECO:0000313" key="6">
    <source>
        <dbReference type="Proteomes" id="UP000838412"/>
    </source>
</evidence>